<keyword evidence="4" id="KW-1185">Reference proteome</keyword>
<evidence type="ECO:0000313" key="4">
    <source>
        <dbReference type="Proteomes" id="UP001151760"/>
    </source>
</evidence>
<evidence type="ECO:0000313" key="3">
    <source>
        <dbReference type="EMBL" id="GJT24013.1"/>
    </source>
</evidence>
<feature type="domain" description="Reverse transcriptase Ty1/copia-type" evidence="2">
    <location>
        <begin position="453"/>
        <end position="570"/>
    </location>
</feature>
<organism evidence="3 4">
    <name type="scientific">Tanacetum coccineum</name>
    <dbReference type="NCBI Taxonomy" id="301880"/>
    <lineage>
        <taxon>Eukaryota</taxon>
        <taxon>Viridiplantae</taxon>
        <taxon>Streptophyta</taxon>
        <taxon>Embryophyta</taxon>
        <taxon>Tracheophyta</taxon>
        <taxon>Spermatophyta</taxon>
        <taxon>Magnoliopsida</taxon>
        <taxon>eudicotyledons</taxon>
        <taxon>Gunneridae</taxon>
        <taxon>Pentapetalae</taxon>
        <taxon>asterids</taxon>
        <taxon>campanulids</taxon>
        <taxon>Asterales</taxon>
        <taxon>Asteraceae</taxon>
        <taxon>Asteroideae</taxon>
        <taxon>Anthemideae</taxon>
        <taxon>Anthemidinae</taxon>
        <taxon>Tanacetum</taxon>
    </lineage>
</organism>
<keyword evidence="1" id="KW-0175">Coiled coil</keyword>
<name>A0ABQ5CDI1_9ASTR</name>
<reference evidence="3" key="1">
    <citation type="journal article" date="2022" name="Int. J. Mol. Sci.">
        <title>Draft Genome of Tanacetum Coccineum: Genomic Comparison of Closely Related Tanacetum-Family Plants.</title>
        <authorList>
            <person name="Yamashiro T."/>
            <person name="Shiraishi A."/>
            <person name="Nakayama K."/>
            <person name="Satake H."/>
        </authorList>
    </citation>
    <scope>NUCLEOTIDE SEQUENCE</scope>
</reference>
<sequence length="579" mass="65713">MVGGHAYHESEEILKEDRKKSELQWQETVGFDKTKVECYNYHRRGNFTRECRAPRNQENKNGDVSRRIVPVETLANALVVQDGIGSSSSSSSDSEVRDNSITELKNQLAEALREKDDLKLKLEKFETSSKKLTDLLNSQISVNNKNGIGFGSFEFNKKACFVCGSLNHLIKDCNFYENKMVGKSMLNNMGRVTGQREVIIGNSTICLIGTRIFDRDALGINLEQVLPNNCHDIKGGFVSVAKSLKEGRKIHWKSRTIRTGKLTLKDVYYILRLLDGKVQIPAGNQTNNDACIETNVNAVQTRQEKASNHEYIQLPFLTSDSQDVRDQEEALRKQFDQETKRLAGQGEATITNSINKLNTVSPSVSAVGQSFNNNDLPIDPLMPDLENYTGIFKGAYDDEDVGAEADINKLETTMNVSPITTTRIHKDHPKDQIIGDINSAIQIRRMINFSEENAMTMVDLPKGKRAIGTKWVYRNKKDERGIVVRNKARLVAQGYTQEEGIDYDEVFAPVARIEAIRLFFAYASFMGFIVYQKELRECHYLYGTIEERICMCVQTPRFEDPQFLDKIKRRKKLYMGGLH</sequence>
<dbReference type="Pfam" id="PF07727">
    <property type="entry name" value="RVT_2"/>
    <property type="match status" value="1"/>
</dbReference>
<comment type="caution">
    <text evidence="3">The sequence shown here is derived from an EMBL/GenBank/DDBJ whole genome shotgun (WGS) entry which is preliminary data.</text>
</comment>
<dbReference type="InterPro" id="IPR013103">
    <property type="entry name" value="RVT_2"/>
</dbReference>
<evidence type="ECO:0000256" key="1">
    <source>
        <dbReference type="SAM" id="Coils"/>
    </source>
</evidence>
<accession>A0ABQ5CDI1</accession>
<dbReference type="EMBL" id="BQNB010014100">
    <property type="protein sequence ID" value="GJT24013.1"/>
    <property type="molecule type" value="Genomic_DNA"/>
</dbReference>
<gene>
    <name evidence="3" type="ORF">Tco_0893950</name>
</gene>
<protein>
    <submittedName>
        <fullName evidence="3">Ribonuclease H-like domain-containing protein</fullName>
    </submittedName>
</protein>
<feature type="coiled-coil region" evidence="1">
    <location>
        <begin position="101"/>
        <end position="135"/>
    </location>
</feature>
<reference evidence="3" key="2">
    <citation type="submission" date="2022-01" db="EMBL/GenBank/DDBJ databases">
        <authorList>
            <person name="Yamashiro T."/>
            <person name="Shiraishi A."/>
            <person name="Satake H."/>
            <person name="Nakayama K."/>
        </authorList>
    </citation>
    <scope>NUCLEOTIDE SEQUENCE</scope>
</reference>
<dbReference type="Proteomes" id="UP001151760">
    <property type="component" value="Unassembled WGS sequence"/>
</dbReference>
<evidence type="ECO:0000259" key="2">
    <source>
        <dbReference type="Pfam" id="PF07727"/>
    </source>
</evidence>
<proteinExistence type="predicted"/>